<dbReference type="InterPro" id="IPR015797">
    <property type="entry name" value="NUDIX_hydrolase-like_dom_sf"/>
</dbReference>
<evidence type="ECO:0000256" key="3">
    <source>
        <dbReference type="ARBA" id="ARBA00022723"/>
    </source>
</evidence>
<keyword evidence="4 7" id="KW-0378">Hydrolase</keyword>
<reference evidence="9 10" key="1">
    <citation type="journal article" date="2013" name="Genome Announc.">
        <title>Draft genome sequences for three mercury-methylating, sulfate-reducing bacteria.</title>
        <authorList>
            <person name="Brown S.D."/>
            <person name="Hurt R.A.Jr."/>
            <person name="Gilmour C.C."/>
            <person name="Elias D.A."/>
        </authorList>
    </citation>
    <scope>NUCLEOTIDE SEQUENCE [LARGE SCALE GENOMIC DNA]</scope>
    <source>
        <strain evidence="9 10">DSM 2059</strain>
    </source>
</reference>
<dbReference type="CDD" id="cd03426">
    <property type="entry name" value="NUDIX_CoAse_Nudt7"/>
    <property type="match status" value="1"/>
</dbReference>
<proteinExistence type="inferred from homology"/>
<dbReference type="InterPro" id="IPR020476">
    <property type="entry name" value="Nudix_hydrolase"/>
</dbReference>
<keyword evidence="3" id="KW-0479">Metal-binding</keyword>
<keyword evidence="6" id="KW-0464">Manganese</keyword>
<dbReference type="Gene3D" id="3.90.79.10">
    <property type="entry name" value="Nucleoside Triphosphate Pyrophosphohydrolase"/>
    <property type="match status" value="1"/>
</dbReference>
<dbReference type="PATRIC" id="fig|1121405.3.peg.526"/>
<gene>
    <name evidence="9" type="ORF">dsmv_1234</name>
</gene>
<dbReference type="PROSITE" id="PS00893">
    <property type="entry name" value="NUDIX_BOX"/>
    <property type="match status" value="1"/>
</dbReference>
<dbReference type="PANTHER" id="PTHR12992">
    <property type="entry name" value="NUDIX HYDROLASE"/>
    <property type="match status" value="1"/>
</dbReference>
<comment type="cofactor">
    <cofactor evidence="1">
        <name>Mn(2+)</name>
        <dbReference type="ChEBI" id="CHEBI:29035"/>
    </cofactor>
</comment>
<feature type="domain" description="Nudix hydrolase" evidence="8">
    <location>
        <begin position="37"/>
        <end position="184"/>
    </location>
</feature>
<evidence type="ECO:0000256" key="5">
    <source>
        <dbReference type="ARBA" id="ARBA00022842"/>
    </source>
</evidence>
<dbReference type="PROSITE" id="PS51462">
    <property type="entry name" value="NUDIX"/>
    <property type="match status" value="1"/>
</dbReference>
<accession>S7VFF5</accession>
<dbReference type="PRINTS" id="PR00502">
    <property type="entry name" value="NUDIXFAMILY"/>
</dbReference>
<name>S7VFF5_DESML</name>
<dbReference type="InterPro" id="IPR020084">
    <property type="entry name" value="NUDIX_hydrolase_CS"/>
</dbReference>
<comment type="caution">
    <text evidence="9">The sequence shown here is derived from an EMBL/GenBank/DDBJ whole genome shotgun (WGS) entry which is preliminary data.</text>
</comment>
<dbReference type="Proteomes" id="UP000014977">
    <property type="component" value="Unassembled WGS sequence"/>
</dbReference>
<dbReference type="SUPFAM" id="SSF55811">
    <property type="entry name" value="Nudix"/>
    <property type="match status" value="1"/>
</dbReference>
<dbReference type="InterPro" id="IPR045121">
    <property type="entry name" value="CoAse"/>
</dbReference>
<dbReference type="eggNOG" id="COG1051">
    <property type="taxonomic scope" value="Bacteria"/>
</dbReference>
<dbReference type="EMBL" id="ATHJ01000057">
    <property type="protein sequence ID" value="EPR43208.1"/>
    <property type="molecule type" value="Genomic_DNA"/>
</dbReference>
<dbReference type="GO" id="GO:0046872">
    <property type="term" value="F:metal ion binding"/>
    <property type="evidence" value="ECO:0007669"/>
    <property type="project" value="UniProtKB-KW"/>
</dbReference>
<dbReference type="InterPro" id="IPR000086">
    <property type="entry name" value="NUDIX_hydrolase_dom"/>
</dbReference>
<dbReference type="AlphaFoldDB" id="S7VFF5"/>
<evidence type="ECO:0000313" key="9">
    <source>
        <dbReference type="EMBL" id="EPR43208.1"/>
    </source>
</evidence>
<dbReference type="PANTHER" id="PTHR12992:SF11">
    <property type="entry name" value="MITOCHONDRIAL COENZYME A DIPHOSPHATASE NUDT8"/>
    <property type="match status" value="1"/>
</dbReference>
<protein>
    <submittedName>
        <fullName evidence="9">NUDIX hydrolase</fullName>
    </submittedName>
</protein>
<evidence type="ECO:0000259" key="8">
    <source>
        <dbReference type="PROSITE" id="PS51462"/>
    </source>
</evidence>
<keyword evidence="5" id="KW-0460">Magnesium</keyword>
<evidence type="ECO:0000256" key="7">
    <source>
        <dbReference type="RuleBase" id="RU003476"/>
    </source>
</evidence>
<evidence type="ECO:0000256" key="4">
    <source>
        <dbReference type="ARBA" id="ARBA00022801"/>
    </source>
</evidence>
<evidence type="ECO:0000256" key="6">
    <source>
        <dbReference type="ARBA" id="ARBA00023211"/>
    </source>
</evidence>
<comment type="cofactor">
    <cofactor evidence="2">
        <name>Mg(2+)</name>
        <dbReference type="ChEBI" id="CHEBI:18420"/>
    </cofactor>
</comment>
<comment type="similarity">
    <text evidence="7">Belongs to the Nudix hydrolase family.</text>
</comment>
<evidence type="ECO:0000256" key="2">
    <source>
        <dbReference type="ARBA" id="ARBA00001946"/>
    </source>
</evidence>
<dbReference type="RefSeq" id="WP_020875581.1">
    <property type="nucleotide sequence ID" value="NZ_ATHJ01000057.1"/>
</dbReference>
<dbReference type="Pfam" id="PF00293">
    <property type="entry name" value="NUDIX"/>
    <property type="match status" value="1"/>
</dbReference>
<dbReference type="GO" id="GO:0010945">
    <property type="term" value="F:coenzyme A diphosphatase activity"/>
    <property type="evidence" value="ECO:0007669"/>
    <property type="project" value="InterPro"/>
</dbReference>
<dbReference type="STRING" id="897.B2D07_08155"/>
<keyword evidence="10" id="KW-1185">Reference proteome</keyword>
<organism evidence="9 10">
    <name type="scientific">Desulfococcus multivorans DSM 2059</name>
    <dbReference type="NCBI Taxonomy" id="1121405"/>
    <lineage>
        <taxon>Bacteria</taxon>
        <taxon>Pseudomonadati</taxon>
        <taxon>Thermodesulfobacteriota</taxon>
        <taxon>Desulfobacteria</taxon>
        <taxon>Desulfobacterales</taxon>
        <taxon>Desulfococcaceae</taxon>
        <taxon>Desulfococcus</taxon>
    </lineage>
</organism>
<evidence type="ECO:0000256" key="1">
    <source>
        <dbReference type="ARBA" id="ARBA00001936"/>
    </source>
</evidence>
<evidence type="ECO:0000313" key="10">
    <source>
        <dbReference type="Proteomes" id="UP000014977"/>
    </source>
</evidence>
<sequence length="229" mass="25688">MANEGLSTASLFCDEDLLAHIRANLDRFTRQTHDKKGYHQAAVAITVVDIGDDADVSERFRSDAQPGDAAVLLTRRALKLRKHAGQWALPGGRMDTGERPEETALRELEEEVGLRLHEDRILGRLDDYSTRSGFTIKPVVVWGGRNIALKANPDEVASIHRIPLVEFMRTDAPILQKIADSDHPVLLMPIGENWIAAPTAAMIYQFREVAILGNDRRVAHYEQPYFARQ</sequence>